<feature type="region of interest" description="Disordered" evidence="2">
    <location>
        <begin position="1"/>
        <end position="186"/>
    </location>
</feature>
<evidence type="ECO:0000259" key="3">
    <source>
        <dbReference type="Pfam" id="PF03914"/>
    </source>
</evidence>
<gene>
    <name evidence="4" type="ORF">KL928_005360</name>
</gene>
<feature type="region of interest" description="Disordered" evidence="2">
    <location>
        <begin position="486"/>
        <end position="521"/>
    </location>
</feature>
<sequence length="996" mass="114555">MELPKLNLGSLRDQVTKTLERGKKEKPNNNGKRAPKKNGNKGPKNSKEKHTAKPKSNNSHKKESSDDVLRTAALELGATEEDIKLVDGVDDEASEQEFEDAPVDNKLKKELSKFMKGLDLEEPESVEEEQQGGEEEVEEEAEEEEEEESEEGAGPDSEIEPEKKPEEAKPTSKKSDRLQSLQTVSSDRLVVPPRNDWFNEKLPDVKSSTLQPKEIEELYENAKRMYNKEQETYIEEFNKSSSQKRFLSQVLTGGTLNDKISALTLLIQESPLHNHKALETMFAMCQKKSRTAALQCIEALVDLFVNGVIPADRKLRYFNKQPLRKDMSPKEMVVFYFEDYLKKKYFQFIGTLEKLLQDSIVHVRTKVVGYVFALLRAKPEQEANLLRIGVNKLGDIDNKVASKTSYHILLLEQQHPAMKEIVVENIFDVLFRKNNDHHAIYYSTITINQTILTRKEDKLANKLMDAYFKLFEKLLLETDSSNVTKLKEADHQKDGRRKRNFKRGKKGGKSEKNEKSEQEALEERNSKMFAAILTGLNRAFPFSTLSASVFESHLDTLFRITHSANFNTSVQALMLIHRITQKGEINKDRYYRTLYESLLDDRLVSSSKQNIYLNLLFQSLKEDTNKDRVMAFVKRICQVCLNWINIGPVAGMVYLLVELEKEVPEVRNLVFNAPLEDGEQKKEYDSRKRDPQFANAQDSSLWELNVFSNHFHPTVTHYTEAFFANNTKDLQKPNLGLFTLAHFLDRFVYKKAKMKPTTHGQSIMQPLAGAHTGQLLVKTDVHGQLPTNTEDWINKKASEIRPEDRFFYEYFSTRQEKALASKMDRELNRKVREDDDEESDIDEDSVWNALVKSNPEVEGPSEDELSDFEMSELSDEEEQEEVEEEEEEDEDEDGLVTLRTVDDLEDDDEDAEQEEAEPSTGKFSDSSDSDIGELMGESEDESEEEEEEEEQEEEEEEESRKRSKQSTGQSKKLKSLPTFASADDYAEYLNSSEDEY</sequence>
<feature type="compositionally biased region" description="Acidic residues" evidence="2">
    <location>
        <begin position="927"/>
        <end position="957"/>
    </location>
</feature>
<organism evidence="4 5">
    <name type="scientific">Pichia angusta</name>
    <name type="common">Yeast</name>
    <name type="synonym">Hansenula polymorpha</name>
    <dbReference type="NCBI Taxonomy" id="870730"/>
    <lineage>
        <taxon>Eukaryota</taxon>
        <taxon>Fungi</taxon>
        <taxon>Dikarya</taxon>
        <taxon>Ascomycota</taxon>
        <taxon>Saccharomycotina</taxon>
        <taxon>Pichiomycetes</taxon>
        <taxon>Pichiales</taxon>
        <taxon>Pichiaceae</taxon>
        <taxon>Ogataea</taxon>
    </lineage>
</organism>
<reference evidence="4" key="1">
    <citation type="journal article" date="2021" name="G3 (Bethesda)">
        <title>Genomic diversity, chromosomal rearrangements, and interspecies hybridization in the ogataea polymorpha species complex.</title>
        <authorList>
            <person name="Hanson S.J."/>
            <person name="Cinneide E.O."/>
            <person name="Salzberg L.I."/>
            <person name="Wolfe K.H."/>
            <person name="McGowan J."/>
            <person name="Fitzpatrick D.A."/>
            <person name="Matlin K."/>
        </authorList>
    </citation>
    <scope>NUCLEOTIDE SEQUENCE</scope>
    <source>
        <strain evidence="4">61-244</strain>
    </source>
</reference>
<dbReference type="PANTHER" id="PTHR12048">
    <property type="entry name" value="CCAAT-BINDING FACTOR-RELATED"/>
    <property type="match status" value="1"/>
</dbReference>
<protein>
    <recommendedName>
        <fullName evidence="3">CCAAT-binding factor domain-containing protein</fullName>
    </recommendedName>
</protein>
<feature type="compositionally biased region" description="Acidic residues" evidence="2">
    <location>
        <begin position="903"/>
        <end position="917"/>
    </location>
</feature>
<feature type="compositionally biased region" description="Basic and acidic residues" evidence="2">
    <location>
        <begin position="508"/>
        <end position="521"/>
    </location>
</feature>
<feature type="region of interest" description="Disordered" evidence="2">
    <location>
        <begin position="830"/>
        <end position="996"/>
    </location>
</feature>
<proteinExistence type="inferred from homology"/>
<dbReference type="GO" id="GO:0005634">
    <property type="term" value="C:nucleus"/>
    <property type="evidence" value="ECO:0007669"/>
    <property type="project" value="TreeGrafter"/>
</dbReference>
<dbReference type="PANTHER" id="PTHR12048:SF0">
    <property type="entry name" value="CCAAT_ENHANCER-BINDING PROTEIN ZETA"/>
    <property type="match status" value="1"/>
</dbReference>
<dbReference type="InterPro" id="IPR040155">
    <property type="entry name" value="CEBPZ/Mak21-like"/>
</dbReference>
<comment type="caution">
    <text evidence="4">The sequence shown here is derived from an EMBL/GenBank/DDBJ whole genome shotgun (WGS) entry which is preliminary data.</text>
</comment>
<dbReference type="Pfam" id="PF03914">
    <property type="entry name" value="CBF"/>
    <property type="match status" value="1"/>
</dbReference>
<name>A0AAN6DB50_PICAN</name>
<feature type="compositionally biased region" description="Acidic residues" evidence="2">
    <location>
        <begin position="859"/>
        <end position="894"/>
    </location>
</feature>
<dbReference type="Proteomes" id="UP001196530">
    <property type="component" value="Unassembled WGS sequence"/>
</dbReference>
<dbReference type="RefSeq" id="XP_043057341.1">
    <property type="nucleotide sequence ID" value="XM_043206161.1"/>
</dbReference>
<evidence type="ECO:0000256" key="1">
    <source>
        <dbReference type="ARBA" id="ARBA00007797"/>
    </source>
</evidence>
<feature type="compositionally biased region" description="Basic residues" evidence="2">
    <location>
        <begin position="494"/>
        <end position="507"/>
    </location>
</feature>
<evidence type="ECO:0000256" key="2">
    <source>
        <dbReference type="SAM" id="MobiDB-lite"/>
    </source>
</evidence>
<dbReference type="InterPro" id="IPR005612">
    <property type="entry name" value="CCAAT-binding_factor"/>
</dbReference>
<dbReference type="GeneID" id="66129411"/>
<dbReference type="AlphaFoldDB" id="A0AAN6DB50"/>
<comment type="similarity">
    <text evidence="1">Belongs to the CBF/MAK21 family.</text>
</comment>
<feature type="compositionally biased region" description="Acidic residues" evidence="2">
    <location>
        <begin position="88"/>
        <end position="102"/>
    </location>
</feature>
<feature type="compositionally biased region" description="Basic and acidic residues" evidence="2">
    <location>
        <begin position="103"/>
        <end position="119"/>
    </location>
</feature>
<evidence type="ECO:0000313" key="5">
    <source>
        <dbReference type="Proteomes" id="UP001196530"/>
    </source>
</evidence>
<feature type="compositionally biased region" description="Basic and acidic residues" evidence="2">
    <location>
        <begin position="14"/>
        <end position="27"/>
    </location>
</feature>
<accession>A0AAN6DB50</accession>
<feature type="compositionally biased region" description="Acidic residues" evidence="2">
    <location>
        <begin position="120"/>
        <end position="159"/>
    </location>
</feature>
<feature type="compositionally biased region" description="Acidic residues" evidence="2">
    <location>
        <begin position="834"/>
        <end position="845"/>
    </location>
</feature>
<feature type="domain" description="CCAAT-binding factor" evidence="3">
    <location>
        <begin position="569"/>
        <end position="718"/>
    </location>
</feature>
<evidence type="ECO:0000313" key="4">
    <source>
        <dbReference type="EMBL" id="KAG7815761.1"/>
    </source>
</evidence>
<dbReference type="InterPro" id="IPR016024">
    <property type="entry name" value="ARM-type_fold"/>
</dbReference>
<dbReference type="SUPFAM" id="SSF48371">
    <property type="entry name" value="ARM repeat"/>
    <property type="match status" value="1"/>
</dbReference>
<dbReference type="EMBL" id="JAHLUX010000014">
    <property type="protein sequence ID" value="KAG7815761.1"/>
    <property type="molecule type" value="Genomic_DNA"/>
</dbReference>
<feature type="compositionally biased region" description="Basic and acidic residues" evidence="2">
    <location>
        <begin position="60"/>
        <end position="69"/>
    </location>
</feature>
<feature type="compositionally biased region" description="Basic and acidic residues" evidence="2">
    <location>
        <begin position="160"/>
        <end position="177"/>
    </location>
</feature>